<organism evidence="1 2">
    <name type="scientific">Frigoriglobus tundricola</name>
    <dbReference type="NCBI Taxonomy" id="2774151"/>
    <lineage>
        <taxon>Bacteria</taxon>
        <taxon>Pseudomonadati</taxon>
        <taxon>Planctomycetota</taxon>
        <taxon>Planctomycetia</taxon>
        <taxon>Gemmatales</taxon>
        <taxon>Gemmataceae</taxon>
        <taxon>Frigoriglobus</taxon>
    </lineage>
</organism>
<name>A0A6M5YWE1_9BACT</name>
<reference evidence="2" key="1">
    <citation type="submission" date="2020-05" db="EMBL/GenBank/DDBJ databases">
        <title>Frigoriglobus tundricola gen. nov., sp. nov., a psychrotolerant cellulolytic planctomycete of the family Gemmataceae with two divergent copies of 16S rRNA gene.</title>
        <authorList>
            <person name="Kulichevskaya I.S."/>
            <person name="Ivanova A.A."/>
            <person name="Naumoff D.G."/>
            <person name="Beletsky A.V."/>
            <person name="Rijpstra W.I.C."/>
            <person name="Sinninghe Damste J.S."/>
            <person name="Mardanov A.V."/>
            <person name="Ravin N.V."/>
            <person name="Dedysh S.N."/>
        </authorList>
    </citation>
    <scope>NUCLEOTIDE SEQUENCE [LARGE SCALE GENOMIC DNA]</scope>
    <source>
        <strain evidence="2">PL17</strain>
    </source>
</reference>
<dbReference type="EMBL" id="CP053452">
    <property type="protein sequence ID" value="QJW98417.1"/>
    <property type="molecule type" value="Genomic_DNA"/>
</dbReference>
<accession>A0A6M5YWE1</accession>
<dbReference type="Proteomes" id="UP000503447">
    <property type="component" value="Chromosome"/>
</dbReference>
<protein>
    <submittedName>
        <fullName evidence="1">Uncharacterized protein</fullName>
    </submittedName>
</protein>
<sequence length="37" mass="4050">MVVSLLVTARGTGMGQDERAKYRTKHTNKLVPFAAVC</sequence>
<proteinExistence type="predicted"/>
<keyword evidence="2" id="KW-1185">Reference proteome</keyword>
<evidence type="ECO:0000313" key="2">
    <source>
        <dbReference type="Proteomes" id="UP000503447"/>
    </source>
</evidence>
<evidence type="ECO:0000313" key="1">
    <source>
        <dbReference type="EMBL" id="QJW98417.1"/>
    </source>
</evidence>
<dbReference type="AlphaFoldDB" id="A0A6M5YWE1"/>
<dbReference type="KEGG" id="ftj:FTUN_6007"/>
<gene>
    <name evidence="1" type="ORF">FTUN_6007</name>
</gene>